<dbReference type="InterPro" id="IPR050564">
    <property type="entry name" value="F420-G6PD/mer"/>
</dbReference>
<gene>
    <name evidence="3" type="ORF">F4554_002567</name>
</gene>
<dbReference type="PANTHER" id="PTHR43244:SF1">
    <property type="entry name" value="5,10-METHYLENETETRAHYDROMETHANOPTERIN REDUCTASE"/>
    <property type="match status" value="1"/>
</dbReference>
<dbReference type="Pfam" id="PF00296">
    <property type="entry name" value="Bac_luciferase"/>
    <property type="match status" value="1"/>
</dbReference>
<comment type="caution">
    <text evidence="3">The sequence shown here is derived from an EMBL/GenBank/DDBJ whole genome shotgun (WGS) entry which is preliminary data.</text>
</comment>
<dbReference type="PANTHER" id="PTHR43244">
    <property type="match status" value="1"/>
</dbReference>
<protein>
    <submittedName>
        <fullName evidence="3">Alkanesulfonate monooxygenase SsuD/methylene tetrahydromethanopterin reductase-like flavin-dependent oxidoreductase (Luciferase family)</fullName>
    </submittedName>
</protein>
<evidence type="ECO:0000256" key="1">
    <source>
        <dbReference type="ARBA" id="ARBA00023002"/>
    </source>
</evidence>
<reference evidence="3 4" key="1">
    <citation type="submission" date="2020-07" db="EMBL/GenBank/DDBJ databases">
        <title>Sequencing the genomes of 1000 actinobacteria strains.</title>
        <authorList>
            <person name="Klenk H.-P."/>
        </authorList>
    </citation>
    <scope>NUCLEOTIDE SEQUENCE [LARGE SCALE GENOMIC DNA]</scope>
    <source>
        <strain evidence="3 4">DSM 18448</strain>
    </source>
</reference>
<proteinExistence type="predicted"/>
<dbReference type="AlphaFoldDB" id="A0A852ZK78"/>
<organism evidence="3 4">
    <name type="scientific">Actinopolymorpha rutila</name>
    <dbReference type="NCBI Taxonomy" id="446787"/>
    <lineage>
        <taxon>Bacteria</taxon>
        <taxon>Bacillati</taxon>
        <taxon>Actinomycetota</taxon>
        <taxon>Actinomycetes</taxon>
        <taxon>Propionibacteriales</taxon>
        <taxon>Actinopolymorphaceae</taxon>
        <taxon>Actinopolymorpha</taxon>
    </lineage>
</organism>
<keyword evidence="4" id="KW-1185">Reference proteome</keyword>
<keyword evidence="1" id="KW-0560">Oxidoreductase</keyword>
<feature type="domain" description="Luciferase-like" evidence="2">
    <location>
        <begin position="15"/>
        <end position="297"/>
    </location>
</feature>
<dbReference type="InterPro" id="IPR011251">
    <property type="entry name" value="Luciferase-like_dom"/>
</dbReference>
<evidence type="ECO:0000313" key="4">
    <source>
        <dbReference type="Proteomes" id="UP000579605"/>
    </source>
</evidence>
<dbReference type="Proteomes" id="UP000579605">
    <property type="component" value="Unassembled WGS sequence"/>
</dbReference>
<accession>A0A852ZK78</accession>
<evidence type="ECO:0000259" key="2">
    <source>
        <dbReference type="Pfam" id="PF00296"/>
    </source>
</evidence>
<dbReference type="EMBL" id="JACBZH010000001">
    <property type="protein sequence ID" value="NYH89929.1"/>
    <property type="molecule type" value="Genomic_DNA"/>
</dbReference>
<name>A0A852ZK78_9ACTN</name>
<sequence length="333" mass="35035">MTSVGAMFPCAVEPEALPSYAHQVEALGYQELWVVEDCFFAGGIAAATAALAATERLAVGIGVLPAVMRNPATAALELSTLLRIFPGRVLPGFGHGVASWMEQIGALPPSQLAALGESVSAVRALLAGETVTTAGRHVRLDDVRLRYPIAAPPPISLGVRAEKSLRLSGKVADGTVLSELSAPAYLRWAREQVDAGRAEAGRTDPHRYTVYAYLGLDEDGEWAVRRSIARVLRGGDCSVQLGPLGIAEEAAELARSHAEEDELAQALPREWVHQLAVTGTPDDAAKALREFHDAGADSVVFVPAGDPTQALSRLAQAAAVGLTDPVVTESWPA</sequence>
<keyword evidence="3" id="KW-0503">Monooxygenase</keyword>
<dbReference type="InterPro" id="IPR036661">
    <property type="entry name" value="Luciferase-like_sf"/>
</dbReference>
<dbReference type="GO" id="GO:0016705">
    <property type="term" value="F:oxidoreductase activity, acting on paired donors, with incorporation or reduction of molecular oxygen"/>
    <property type="evidence" value="ECO:0007669"/>
    <property type="project" value="InterPro"/>
</dbReference>
<dbReference type="RefSeq" id="WP_179787572.1">
    <property type="nucleotide sequence ID" value="NZ_BAAARR010000010.1"/>
</dbReference>
<dbReference type="SUPFAM" id="SSF51679">
    <property type="entry name" value="Bacterial luciferase-like"/>
    <property type="match status" value="1"/>
</dbReference>
<dbReference type="GO" id="GO:0004497">
    <property type="term" value="F:monooxygenase activity"/>
    <property type="evidence" value="ECO:0007669"/>
    <property type="project" value="UniProtKB-KW"/>
</dbReference>
<evidence type="ECO:0000313" key="3">
    <source>
        <dbReference type="EMBL" id="NYH89929.1"/>
    </source>
</evidence>
<dbReference type="CDD" id="cd01097">
    <property type="entry name" value="Tetrahydromethanopterin_reductase"/>
    <property type="match status" value="1"/>
</dbReference>
<dbReference type="Gene3D" id="3.20.20.30">
    <property type="entry name" value="Luciferase-like domain"/>
    <property type="match status" value="1"/>
</dbReference>